<dbReference type="Proteomes" id="UP000599688">
    <property type="component" value="Unassembled WGS sequence"/>
</dbReference>
<accession>A0A917E8C5</accession>
<proteinExistence type="predicted"/>
<keyword evidence="2" id="KW-1185">Reference proteome</keyword>
<evidence type="ECO:0000313" key="1">
    <source>
        <dbReference type="EMBL" id="GGE14105.1"/>
    </source>
</evidence>
<reference evidence="1 2" key="1">
    <citation type="journal article" date="2014" name="Int. J. Syst. Evol. Microbiol.">
        <title>Complete genome sequence of Corynebacterium casei LMG S-19264T (=DSM 44701T), isolated from a smear-ripened cheese.</title>
        <authorList>
            <consortium name="US DOE Joint Genome Institute (JGI-PGF)"/>
            <person name="Walter F."/>
            <person name="Albersmeier A."/>
            <person name="Kalinowski J."/>
            <person name="Ruckert C."/>
        </authorList>
    </citation>
    <scope>NUCLEOTIDE SEQUENCE [LARGE SCALE GENOMIC DNA]</scope>
    <source>
        <strain evidence="1 2">CGMCC 1.12925</strain>
    </source>
</reference>
<dbReference type="EMBL" id="BMGL01000007">
    <property type="protein sequence ID" value="GGE14105.1"/>
    <property type="molecule type" value="Genomic_DNA"/>
</dbReference>
<gene>
    <name evidence="1" type="ORF">GCM10010831_14340</name>
</gene>
<organism evidence="1 2">
    <name type="scientific">Psychroflexus salis</name>
    <dbReference type="NCBI Taxonomy" id="1526574"/>
    <lineage>
        <taxon>Bacteria</taxon>
        <taxon>Pseudomonadati</taxon>
        <taxon>Bacteroidota</taxon>
        <taxon>Flavobacteriia</taxon>
        <taxon>Flavobacteriales</taxon>
        <taxon>Flavobacteriaceae</taxon>
        <taxon>Psychroflexus</taxon>
    </lineage>
</organism>
<evidence type="ECO:0000313" key="2">
    <source>
        <dbReference type="Proteomes" id="UP000599688"/>
    </source>
</evidence>
<sequence>MAFCEFKVKSDVGSSTIVITSWQFCMKLEFISSPDCSGKPAKFEACKTQVPKRPAGALGTPMFCRMKTADLKRKAGSWL</sequence>
<dbReference type="AlphaFoldDB" id="A0A917E8C5"/>
<dbReference type="RefSeq" id="WP_188406145.1">
    <property type="nucleotide sequence ID" value="NZ_BMGL01000007.1"/>
</dbReference>
<name>A0A917E8C5_9FLAO</name>
<comment type="caution">
    <text evidence="1">The sequence shown here is derived from an EMBL/GenBank/DDBJ whole genome shotgun (WGS) entry which is preliminary data.</text>
</comment>
<protein>
    <submittedName>
        <fullName evidence="1">Uncharacterized protein</fullName>
    </submittedName>
</protein>